<dbReference type="InterPro" id="IPR056303">
    <property type="entry name" value="AMIN-like"/>
</dbReference>
<dbReference type="AlphaFoldDB" id="A0A1A8ZJ63"/>
<evidence type="ECO:0000259" key="3">
    <source>
        <dbReference type="Pfam" id="PF24837"/>
    </source>
</evidence>
<keyword evidence="2" id="KW-0732">Signal</keyword>
<reference evidence="5" key="1">
    <citation type="submission" date="2016-06" db="EMBL/GenBank/DDBJ databases">
        <authorList>
            <person name="Varghese N."/>
            <person name="Submissions Spin"/>
        </authorList>
    </citation>
    <scope>NUCLEOTIDE SEQUENCE [LARGE SCALE GENOMIC DNA]</scope>
    <source>
        <strain evidence="5">DSM 44815</strain>
    </source>
</reference>
<feature type="compositionally biased region" description="Low complexity" evidence="1">
    <location>
        <begin position="35"/>
        <end position="53"/>
    </location>
</feature>
<dbReference type="OrthoDB" id="3393679at2"/>
<gene>
    <name evidence="4" type="ORF">GA0070611_2492</name>
</gene>
<evidence type="ECO:0000256" key="2">
    <source>
        <dbReference type="SAM" id="SignalP"/>
    </source>
</evidence>
<sequence>MTLRRVPLLCIGVVALLAAACTSTDHDGAAPPPSTATAPGATAAATTPAATPATIPPVATPPARTGQPPVAGDWHVTYGWAVPSTPARVEHRVRVPVDPPPGEPLPTLVQVQVGDHPAEGFSRISFAFRGPLPSYQLAYVDRLQAEGQDAVVELPGAADLAVRFSPAQAHDEHGRATASVPPATIGYPTLRGWAAAGDFEGQVSFGLGVARTVPVRCGESTRPDGTHVISVDVRRG</sequence>
<dbReference type="PATRIC" id="fig|261654.4.peg.2530"/>
<dbReference type="Proteomes" id="UP000199385">
    <property type="component" value="Chromosome I"/>
</dbReference>
<evidence type="ECO:0000313" key="5">
    <source>
        <dbReference type="Proteomes" id="UP000199385"/>
    </source>
</evidence>
<proteinExistence type="predicted"/>
<dbReference type="PROSITE" id="PS51257">
    <property type="entry name" value="PROKAR_LIPOPROTEIN"/>
    <property type="match status" value="1"/>
</dbReference>
<protein>
    <recommendedName>
        <fullName evidence="3">AMIN-like domain-containing protein</fullName>
    </recommendedName>
</protein>
<feature type="signal peptide" evidence="2">
    <location>
        <begin position="1"/>
        <end position="20"/>
    </location>
</feature>
<dbReference type="Pfam" id="PF24837">
    <property type="entry name" value="AMIN-like"/>
    <property type="match status" value="1"/>
</dbReference>
<name>A0A1A8ZJ63_9ACTN</name>
<feature type="region of interest" description="Disordered" evidence="1">
    <location>
        <begin position="24"/>
        <end position="71"/>
    </location>
</feature>
<keyword evidence="5" id="KW-1185">Reference proteome</keyword>
<accession>A0A1A8ZJ63</accession>
<feature type="chain" id="PRO_5039382911" description="AMIN-like domain-containing protein" evidence="2">
    <location>
        <begin position="21"/>
        <end position="236"/>
    </location>
</feature>
<dbReference type="EMBL" id="LT594323">
    <property type="protein sequence ID" value="SBT43883.1"/>
    <property type="molecule type" value="Genomic_DNA"/>
</dbReference>
<dbReference type="STRING" id="261654.GA0070611_2492"/>
<dbReference type="RefSeq" id="WP_091662832.1">
    <property type="nucleotide sequence ID" value="NZ_LT594323.1"/>
</dbReference>
<evidence type="ECO:0000256" key="1">
    <source>
        <dbReference type="SAM" id="MobiDB-lite"/>
    </source>
</evidence>
<feature type="domain" description="AMIN-like" evidence="3">
    <location>
        <begin position="107"/>
        <end position="234"/>
    </location>
</feature>
<evidence type="ECO:0000313" key="4">
    <source>
        <dbReference type="EMBL" id="SBT43883.1"/>
    </source>
</evidence>
<organism evidence="4 5">
    <name type="scientific">Micromonospora auratinigra</name>
    <dbReference type="NCBI Taxonomy" id="261654"/>
    <lineage>
        <taxon>Bacteria</taxon>
        <taxon>Bacillati</taxon>
        <taxon>Actinomycetota</taxon>
        <taxon>Actinomycetes</taxon>
        <taxon>Micromonosporales</taxon>
        <taxon>Micromonosporaceae</taxon>
        <taxon>Micromonospora</taxon>
    </lineage>
</organism>